<evidence type="ECO:0000313" key="3">
    <source>
        <dbReference type="Proteomes" id="UP000828390"/>
    </source>
</evidence>
<reference evidence="2" key="2">
    <citation type="submission" date="2020-11" db="EMBL/GenBank/DDBJ databases">
        <authorList>
            <person name="McCartney M.A."/>
            <person name="Auch B."/>
            <person name="Kono T."/>
            <person name="Mallez S."/>
            <person name="Becker A."/>
            <person name="Gohl D.M."/>
            <person name="Silverstein K.A.T."/>
            <person name="Koren S."/>
            <person name="Bechman K.B."/>
            <person name="Herman A."/>
            <person name="Abrahante J.E."/>
            <person name="Garbe J."/>
        </authorList>
    </citation>
    <scope>NUCLEOTIDE SEQUENCE</scope>
    <source>
        <strain evidence="2">Duluth1</strain>
        <tissue evidence="2">Whole animal</tissue>
    </source>
</reference>
<keyword evidence="1" id="KW-0472">Membrane</keyword>
<keyword evidence="3" id="KW-1185">Reference proteome</keyword>
<dbReference type="AlphaFoldDB" id="A0A9D4QT02"/>
<accession>A0A9D4QT02</accession>
<keyword evidence="1" id="KW-0812">Transmembrane</keyword>
<reference evidence="2" key="1">
    <citation type="journal article" date="2019" name="bioRxiv">
        <title>The Genome of the Zebra Mussel, Dreissena polymorpha: A Resource for Invasive Species Research.</title>
        <authorList>
            <person name="McCartney M.A."/>
            <person name="Auch B."/>
            <person name="Kono T."/>
            <person name="Mallez S."/>
            <person name="Zhang Y."/>
            <person name="Obille A."/>
            <person name="Becker A."/>
            <person name="Abrahante J.E."/>
            <person name="Garbe J."/>
            <person name="Badalamenti J.P."/>
            <person name="Herman A."/>
            <person name="Mangelson H."/>
            <person name="Liachko I."/>
            <person name="Sullivan S."/>
            <person name="Sone E.D."/>
            <person name="Koren S."/>
            <person name="Silverstein K.A.T."/>
            <person name="Beckman K.B."/>
            <person name="Gohl D.M."/>
        </authorList>
    </citation>
    <scope>NUCLEOTIDE SEQUENCE</scope>
    <source>
        <strain evidence="2">Duluth1</strain>
        <tissue evidence="2">Whole animal</tissue>
    </source>
</reference>
<name>A0A9D4QT02_DREPO</name>
<protein>
    <submittedName>
        <fullName evidence="2">Uncharacterized protein</fullName>
    </submittedName>
</protein>
<evidence type="ECO:0000256" key="1">
    <source>
        <dbReference type="SAM" id="Phobius"/>
    </source>
</evidence>
<evidence type="ECO:0000313" key="2">
    <source>
        <dbReference type="EMBL" id="KAH3841547.1"/>
    </source>
</evidence>
<feature type="transmembrane region" description="Helical" evidence="1">
    <location>
        <begin position="6"/>
        <end position="25"/>
    </location>
</feature>
<dbReference type="Proteomes" id="UP000828390">
    <property type="component" value="Unassembled WGS sequence"/>
</dbReference>
<sequence length="57" mass="6495">MCVTEGMVVVVVVLKLKILMAIIIMKTKKKGTKNEKNEIIVTKTTKMPMMTINFILR</sequence>
<dbReference type="EMBL" id="JAIWYP010000004">
    <property type="protein sequence ID" value="KAH3841547.1"/>
    <property type="molecule type" value="Genomic_DNA"/>
</dbReference>
<proteinExistence type="predicted"/>
<organism evidence="2 3">
    <name type="scientific">Dreissena polymorpha</name>
    <name type="common">Zebra mussel</name>
    <name type="synonym">Mytilus polymorpha</name>
    <dbReference type="NCBI Taxonomy" id="45954"/>
    <lineage>
        <taxon>Eukaryota</taxon>
        <taxon>Metazoa</taxon>
        <taxon>Spiralia</taxon>
        <taxon>Lophotrochozoa</taxon>
        <taxon>Mollusca</taxon>
        <taxon>Bivalvia</taxon>
        <taxon>Autobranchia</taxon>
        <taxon>Heteroconchia</taxon>
        <taxon>Euheterodonta</taxon>
        <taxon>Imparidentia</taxon>
        <taxon>Neoheterodontei</taxon>
        <taxon>Myida</taxon>
        <taxon>Dreissenoidea</taxon>
        <taxon>Dreissenidae</taxon>
        <taxon>Dreissena</taxon>
    </lineage>
</organism>
<keyword evidence="1" id="KW-1133">Transmembrane helix</keyword>
<gene>
    <name evidence="2" type="ORF">DPMN_115013</name>
</gene>
<comment type="caution">
    <text evidence="2">The sequence shown here is derived from an EMBL/GenBank/DDBJ whole genome shotgun (WGS) entry which is preliminary data.</text>
</comment>